<dbReference type="PROSITE" id="PS51996">
    <property type="entry name" value="TR_MART"/>
    <property type="match status" value="1"/>
</dbReference>
<evidence type="ECO:0000256" key="2">
    <source>
        <dbReference type="ARBA" id="ARBA00009558"/>
    </source>
</evidence>
<evidence type="ECO:0000313" key="13">
    <source>
        <dbReference type="Proteomes" id="UP000829720"/>
    </source>
</evidence>
<dbReference type="GO" id="GO:0106274">
    <property type="term" value="F:NAD+-protein-arginine ADP-ribosyltransferase activity"/>
    <property type="evidence" value="ECO:0007669"/>
    <property type="project" value="UniProtKB-EC"/>
</dbReference>
<keyword evidence="9" id="KW-0843">Virulence</keyword>
<keyword evidence="11" id="KW-0732">Signal</keyword>
<comment type="similarity">
    <text evidence="2 11">Belongs to the Arg-specific ADP-ribosyltransferase family.</text>
</comment>
<name>A0A8T3CV34_9TELE</name>
<keyword evidence="11" id="KW-0520">NAD</keyword>
<dbReference type="Proteomes" id="UP000829720">
    <property type="component" value="Unassembled WGS sequence"/>
</dbReference>
<evidence type="ECO:0000256" key="11">
    <source>
        <dbReference type="RuleBase" id="RU361228"/>
    </source>
</evidence>
<dbReference type="GO" id="GO:0005576">
    <property type="term" value="C:extracellular region"/>
    <property type="evidence" value="ECO:0007669"/>
    <property type="project" value="UniProtKB-SubCell"/>
</dbReference>
<keyword evidence="8 11" id="KW-0521">NADP</keyword>
<dbReference type="AlphaFoldDB" id="A0A8T3CV34"/>
<dbReference type="PRINTS" id="PR00970">
    <property type="entry name" value="RIBTRNSFRASE"/>
</dbReference>
<evidence type="ECO:0000256" key="9">
    <source>
        <dbReference type="ARBA" id="ARBA00023026"/>
    </source>
</evidence>
<comment type="caution">
    <text evidence="12">The sequence shown here is derived from an EMBL/GenBank/DDBJ whole genome shotgun (WGS) entry which is preliminary data.</text>
</comment>
<evidence type="ECO:0000256" key="10">
    <source>
        <dbReference type="ARBA" id="ARBA00047597"/>
    </source>
</evidence>
<sequence>MGSLRAGGITLLLITAIIHIVDSVKMDMSPSAVDDQFLKCRDGMLQKVLGGLLQQELRANSKFQKAWDKTVCDSSIPNGTVQHTKALAMYTHEVKEFSTEFDTAVQSQGGNASSYEGFPFKALHFLLTDALRLLGGKGCGTVCHHSRNKYEVSEGAEVRFGRFIAVTSSCDDSETHDGGTLFEITSCTAVQVDNHACDPEEVDMLIQPFEVFKVLDVADNKIDKYRRIRLNHTRTESYSNHDCYLFSRSSSSLNSCILLLLAASLCLHPYFLGQTLL</sequence>
<protein>
    <recommendedName>
        <fullName evidence="11">NAD(P)(+)--arginine ADP-ribosyltransferase</fullName>
        <ecNumber evidence="11">2.4.2.31</ecNumber>
    </recommendedName>
    <alternativeName>
        <fullName evidence="11">Mono(ADP-ribosyl)transferase</fullName>
    </alternativeName>
</protein>
<keyword evidence="5 11" id="KW-0328">Glycosyltransferase</keyword>
<keyword evidence="6 11" id="KW-0808">Transferase</keyword>
<dbReference type="GO" id="GO:0016779">
    <property type="term" value="F:nucleotidyltransferase activity"/>
    <property type="evidence" value="ECO:0007669"/>
    <property type="project" value="UniProtKB-KW"/>
</dbReference>
<reference evidence="12" key="1">
    <citation type="submission" date="2021-01" db="EMBL/GenBank/DDBJ databases">
        <authorList>
            <person name="Zahm M."/>
            <person name="Roques C."/>
            <person name="Cabau C."/>
            <person name="Klopp C."/>
            <person name="Donnadieu C."/>
            <person name="Jouanno E."/>
            <person name="Lampietro C."/>
            <person name="Louis A."/>
            <person name="Herpin A."/>
            <person name="Echchiki A."/>
            <person name="Berthelot C."/>
            <person name="Parey E."/>
            <person name="Roest-Crollius H."/>
            <person name="Braasch I."/>
            <person name="Postlethwait J."/>
            <person name="Bobe J."/>
            <person name="Montfort J."/>
            <person name="Bouchez O."/>
            <person name="Begum T."/>
            <person name="Mejri S."/>
            <person name="Adams A."/>
            <person name="Chen W.-J."/>
            <person name="Guiguen Y."/>
        </authorList>
    </citation>
    <scope>NUCLEOTIDE SEQUENCE</scope>
    <source>
        <tissue evidence="12">Blood</tissue>
    </source>
</reference>
<dbReference type="InterPro" id="IPR050999">
    <property type="entry name" value="ADP-ribosyltransferase_ARG"/>
</dbReference>
<evidence type="ECO:0000256" key="6">
    <source>
        <dbReference type="ARBA" id="ARBA00022679"/>
    </source>
</evidence>
<keyword evidence="7" id="KW-0548">Nucleotidyltransferase</keyword>
<evidence type="ECO:0000256" key="7">
    <source>
        <dbReference type="ARBA" id="ARBA00022695"/>
    </source>
</evidence>
<comment type="catalytic activity">
    <reaction evidence="10 11">
        <text>L-arginyl-[protein] + NAD(+) = N(omega)-(ADP-D-ribosyl)-L-arginyl-[protein] + nicotinamide + H(+)</text>
        <dbReference type="Rhea" id="RHEA:19149"/>
        <dbReference type="Rhea" id="RHEA-COMP:10532"/>
        <dbReference type="Rhea" id="RHEA-COMP:15087"/>
        <dbReference type="ChEBI" id="CHEBI:15378"/>
        <dbReference type="ChEBI" id="CHEBI:17154"/>
        <dbReference type="ChEBI" id="CHEBI:29965"/>
        <dbReference type="ChEBI" id="CHEBI:57540"/>
        <dbReference type="ChEBI" id="CHEBI:142554"/>
        <dbReference type="EC" id="2.4.2.31"/>
    </reaction>
</comment>
<evidence type="ECO:0000256" key="1">
    <source>
        <dbReference type="ARBA" id="ARBA00004613"/>
    </source>
</evidence>
<evidence type="ECO:0000256" key="8">
    <source>
        <dbReference type="ARBA" id="ARBA00022857"/>
    </source>
</evidence>
<evidence type="ECO:0000313" key="12">
    <source>
        <dbReference type="EMBL" id="KAI1887600.1"/>
    </source>
</evidence>
<dbReference type="OrthoDB" id="423533at2759"/>
<dbReference type="EC" id="2.4.2.31" evidence="11"/>
<accession>A0A8T3CV34</accession>
<gene>
    <name evidence="12" type="ORF">AGOR_G00191970</name>
</gene>
<dbReference type="PROSITE" id="PS01291">
    <property type="entry name" value="ART"/>
    <property type="match status" value="1"/>
</dbReference>
<dbReference type="Pfam" id="PF01129">
    <property type="entry name" value="ART"/>
    <property type="match status" value="1"/>
</dbReference>
<dbReference type="GO" id="GO:0003950">
    <property type="term" value="F:NAD+ poly-ADP-ribosyltransferase activity"/>
    <property type="evidence" value="ECO:0007669"/>
    <property type="project" value="TreeGrafter"/>
</dbReference>
<dbReference type="PANTHER" id="PTHR10339">
    <property type="entry name" value="ADP-RIBOSYLTRANSFERASE"/>
    <property type="match status" value="1"/>
</dbReference>
<dbReference type="GO" id="GO:0090729">
    <property type="term" value="F:toxin activity"/>
    <property type="evidence" value="ECO:0007669"/>
    <property type="project" value="UniProtKB-KW"/>
</dbReference>
<dbReference type="InterPro" id="IPR000768">
    <property type="entry name" value="ART"/>
</dbReference>
<evidence type="ECO:0000256" key="5">
    <source>
        <dbReference type="ARBA" id="ARBA00022676"/>
    </source>
</evidence>
<organism evidence="12 13">
    <name type="scientific">Albula goreensis</name>
    <dbReference type="NCBI Taxonomy" id="1534307"/>
    <lineage>
        <taxon>Eukaryota</taxon>
        <taxon>Metazoa</taxon>
        <taxon>Chordata</taxon>
        <taxon>Craniata</taxon>
        <taxon>Vertebrata</taxon>
        <taxon>Euteleostomi</taxon>
        <taxon>Actinopterygii</taxon>
        <taxon>Neopterygii</taxon>
        <taxon>Teleostei</taxon>
        <taxon>Albuliformes</taxon>
        <taxon>Albulidae</taxon>
        <taxon>Albula</taxon>
    </lineage>
</organism>
<feature type="chain" id="PRO_5035958987" description="NAD(P)(+)--arginine ADP-ribosyltransferase" evidence="11">
    <location>
        <begin position="24"/>
        <end position="277"/>
    </location>
</feature>
<evidence type="ECO:0000256" key="3">
    <source>
        <dbReference type="ARBA" id="ARBA00022525"/>
    </source>
</evidence>
<keyword evidence="13" id="KW-1185">Reference proteome</keyword>
<comment type="subcellular location">
    <subcellularLocation>
        <location evidence="1">Secreted</location>
    </subcellularLocation>
</comment>
<dbReference type="PANTHER" id="PTHR10339:SF25">
    <property type="entry name" value="SECRETED EXOENZYME S"/>
    <property type="match status" value="1"/>
</dbReference>
<dbReference type="EMBL" id="JAERUA010000018">
    <property type="protein sequence ID" value="KAI1887600.1"/>
    <property type="molecule type" value="Genomic_DNA"/>
</dbReference>
<feature type="signal peptide" evidence="11">
    <location>
        <begin position="1"/>
        <end position="23"/>
    </location>
</feature>
<dbReference type="Gene3D" id="3.90.176.10">
    <property type="entry name" value="Toxin ADP-ribosyltransferase, Chain A, domain 1"/>
    <property type="match status" value="1"/>
</dbReference>
<evidence type="ECO:0000256" key="4">
    <source>
        <dbReference type="ARBA" id="ARBA00022656"/>
    </source>
</evidence>
<proteinExistence type="inferred from homology"/>
<keyword evidence="4" id="KW-0800">Toxin</keyword>
<dbReference type="SUPFAM" id="SSF56399">
    <property type="entry name" value="ADP-ribosylation"/>
    <property type="match status" value="1"/>
</dbReference>
<keyword evidence="3" id="KW-0964">Secreted</keyword>